<comment type="caution">
    <text evidence="2">The sequence shown here is derived from an EMBL/GenBank/DDBJ whole genome shotgun (WGS) entry which is preliminary data.</text>
</comment>
<organism evidence="2 3">
    <name type="scientific">Albula glossodonta</name>
    <name type="common">roundjaw bonefish</name>
    <dbReference type="NCBI Taxonomy" id="121402"/>
    <lineage>
        <taxon>Eukaryota</taxon>
        <taxon>Metazoa</taxon>
        <taxon>Chordata</taxon>
        <taxon>Craniata</taxon>
        <taxon>Vertebrata</taxon>
        <taxon>Euteleostomi</taxon>
        <taxon>Actinopterygii</taxon>
        <taxon>Neopterygii</taxon>
        <taxon>Teleostei</taxon>
        <taxon>Albuliformes</taxon>
        <taxon>Albulidae</taxon>
        <taxon>Albula</taxon>
    </lineage>
</organism>
<evidence type="ECO:0000313" key="2">
    <source>
        <dbReference type="EMBL" id="KAG9345496.1"/>
    </source>
</evidence>
<dbReference type="AlphaFoldDB" id="A0A8T2P177"/>
<reference evidence="2" key="1">
    <citation type="thesis" date="2021" institute="BYU ScholarsArchive" country="Provo, UT, USA">
        <title>Applications of and Algorithms for Genome Assembly and Genomic Analyses with an Emphasis on Marine Teleosts.</title>
        <authorList>
            <person name="Pickett B.D."/>
        </authorList>
    </citation>
    <scope>NUCLEOTIDE SEQUENCE</scope>
    <source>
        <strain evidence="2">HI-2016</strain>
    </source>
</reference>
<protein>
    <submittedName>
        <fullName evidence="2">Uncharacterized protein</fullName>
    </submittedName>
</protein>
<dbReference type="Proteomes" id="UP000824540">
    <property type="component" value="Unassembled WGS sequence"/>
</dbReference>
<sequence length="134" mass="14807">MDGPPGEREGKMAKKRQRLQEKLFSDHCLEGSRSPRQVSVAEKSGEGPHRAEPLAGSPCVTTAGEPPADPCVTTPAPSHTPATEVWDMPHTGEKVFVFRFQPEPQDSTERMGRKRGKKRNFLNFKKGSIAPQDQ</sequence>
<gene>
    <name evidence="2" type="ORF">JZ751_008640</name>
</gene>
<proteinExistence type="predicted"/>
<feature type="region of interest" description="Disordered" evidence="1">
    <location>
        <begin position="102"/>
        <end position="134"/>
    </location>
</feature>
<feature type="compositionally biased region" description="Basic and acidic residues" evidence="1">
    <location>
        <begin position="43"/>
        <end position="52"/>
    </location>
</feature>
<name>A0A8T2P177_9TELE</name>
<feature type="compositionally biased region" description="Basic and acidic residues" evidence="1">
    <location>
        <begin position="1"/>
        <end position="30"/>
    </location>
</feature>
<dbReference type="EMBL" id="JAFBMS010000017">
    <property type="protein sequence ID" value="KAG9345496.1"/>
    <property type="molecule type" value="Genomic_DNA"/>
</dbReference>
<accession>A0A8T2P177</accession>
<feature type="region of interest" description="Disordered" evidence="1">
    <location>
        <begin position="1"/>
        <end position="87"/>
    </location>
</feature>
<keyword evidence="3" id="KW-1185">Reference proteome</keyword>
<evidence type="ECO:0000256" key="1">
    <source>
        <dbReference type="SAM" id="MobiDB-lite"/>
    </source>
</evidence>
<evidence type="ECO:0000313" key="3">
    <source>
        <dbReference type="Proteomes" id="UP000824540"/>
    </source>
</evidence>